<proteinExistence type="predicted"/>
<keyword evidence="1" id="KW-0489">Methyltransferase</keyword>
<dbReference type="EMBL" id="VJZT01000023">
    <property type="protein sequence ID" value="TRX35435.1"/>
    <property type="molecule type" value="Genomic_DNA"/>
</dbReference>
<dbReference type="InterPro" id="IPR002052">
    <property type="entry name" value="DNA_methylase_N6_adenine_CS"/>
</dbReference>
<dbReference type="GO" id="GO:0032259">
    <property type="term" value="P:methylation"/>
    <property type="evidence" value="ECO:0007669"/>
    <property type="project" value="UniProtKB-KW"/>
</dbReference>
<dbReference type="OrthoDB" id="9774673at2"/>
<name>A0A553DRQ0_9FLAO</name>
<reference evidence="1 2" key="1">
    <citation type="submission" date="2019-07" db="EMBL/GenBank/DDBJ databases">
        <title>Novel species of Flavobacterium.</title>
        <authorList>
            <person name="Liu Q."/>
            <person name="Xin Y.-H."/>
        </authorList>
    </citation>
    <scope>NUCLEOTIDE SEQUENCE [LARGE SCALE GENOMIC DNA]</scope>
    <source>
        <strain evidence="1 2">LB1R34</strain>
    </source>
</reference>
<gene>
    <name evidence="1" type="ORF">FNW21_15080</name>
</gene>
<dbReference type="GO" id="GO:0008168">
    <property type="term" value="F:methyltransferase activity"/>
    <property type="evidence" value="ECO:0007669"/>
    <property type="project" value="UniProtKB-KW"/>
</dbReference>
<keyword evidence="2" id="KW-1185">Reference proteome</keyword>
<evidence type="ECO:0000313" key="1">
    <source>
        <dbReference type="EMBL" id="TRX35435.1"/>
    </source>
</evidence>
<dbReference type="GO" id="GO:0003676">
    <property type="term" value="F:nucleic acid binding"/>
    <property type="evidence" value="ECO:0007669"/>
    <property type="project" value="InterPro"/>
</dbReference>
<organism evidence="1 2">
    <name type="scientific">Flavobacterium restrictum</name>
    <dbReference type="NCBI Taxonomy" id="2594428"/>
    <lineage>
        <taxon>Bacteria</taxon>
        <taxon>Pseudomonadati</taxon>
        <taxon>Bacteroidota</taxon>
        <taxon>Flavobacteriia</taxon>
        <taxon>Flavobacteriales</taxon>
        <taxon>Flavobacteriaceae</taxon>
        <taxon>Flavobacterium</taxon>
    </lineage>
</organism>
<comment type="caution">
    <text evidence="1">The sequence shown here is derived from an EMBL/GenBank/DDBJ whole genome shotgun (WGS) entry which is preliminary data.</text>
</comment>
<dbReference type="PROSITE" id="PS00092">
    <property type="entry name" value="N6_MTASE"/>
    <property type="match status" value="1"/>
</dbReference>
<sequence>MAEKAKNKNLHKAKDSKKDEFYTQLSDIEKELRHYKEHFKDKVVFCNCDDPRVSNFFHYFSYNFENLGLKKLITTCYKNQERDLFSENKSEKAIYLEYNGDKNGNRVPDAEEIGIIHLKGDGDFRSKESIDLLTQADIVVTNPPFSLFREYVAQLVEFDKKFIIVGHQNAITYKEIFKLIKEDKLWLGYGFNGGAGHFINKHYEDYATATDRKEGMIRVSGVTWFTNLEIRKRHEDLELYKSYTPEEFPTYENFNAINIGKTKEIPVNYNGFMGVPITFLDKYNPEQFEIIGLGISSSGTEFGVEPYKAEHKKYRKEIQKRGAVDGDLYMMTNGIVDVPYARIIIKNKRL</sequence>
<accession>A0A553DRQ0</accession>
<keyword evidence="1" id="KW-0808">Transferase</keyword>
<dbReference type="AlphaFoldDB" id="A0A553DRQ0"/>
<dbReference type="Pfam" id="PF13651">
    <property type="entry name" value="EcoRI_methylase"/>
    <property type="match status" value="1"/>
</dbReference>
<evidence type="ECO:0000313" key="2">
    <source>
        <dbReference type="Proteomes" id="UP000316371"/>
    </source>
</evidence>
<dbReference type="RefSeq" id="WP_144257583.1">
    <property type="nucleotide sequence ID" value="NZ_VJZT01000023.1"/>
</dbReference>
<dbReference type="InterPro" id="IPR025247">
    <property type="entry name" value="EcoRI-like_methylase"/>
</dbReference>
<protein>
    <submittedName>
        <fullName evidence="1">Modification methylase</fullName>
    </submittedName>
</protein>
<dbReference type="Proteomes" id="UP000316371">
    <property type="component" value="Unassembled WGS sequence"/>
</dbReference>